<dbReference type="OrthoDB" id="291007at2759"/>
<dbReference type="SUPFAM" id="SSF55486">
    <property type="entry name" value="Metalloproteases ('zincins'), catalytic domain"/>
    <property type="match status" value="2"/>
</dbReference>
<proteinExistence type="predicted"/>
<feature type="region of interest" description="Disordered" evidence="1">
    <location>
        <begin position="1113"/>
        <end position="1150"/>
    </location>
</feature>
<evidence type="ECO:0000313" key="3">
    <source>
        <dbReference type="EMBL" id="KAH8099659.1"/>
    </source>
</evidence>
<dbReference type="Gene3D" id="3.40.390.10">
    <property type="entry name" value="Collagenase (Catalytic Domain)"/>
    <property type="match status" value="2"/>
</dbReference>
<dbReference type="GO" id="GO:0008270">
    <property type="term" value="F:zinc ion binding"/>
    <property type="evidence" value="ECO:0007669"/>
    <property type="project" value="InterPro"/>
</dbReference>
<evidence type="ECO:0000313" key="4">
    <source>
        <dbReference type="Proteomes" id="UP000813824"/>
    </source>
</evidence>
<dbReference type="InterPro" id="IPR024079">
    <property type="entry name" value="MetalloPept_cat_dom_sf"/>
</dbReference>
<accession>A0A8K0UMX2</accession>
<evidence type="ECO:0000256" key="1">
    <source>
        <dbReference type="SAM" id="MobiDB-lite"/>
    </source>
</evidence>
<dbReference type="SMART" id="SM00235">
    <property type="entry name" value="ZnMc"/>
    <property type="match status" value="1"/>
</dbReference>
<sequence length="1455" mass="160236">MIPGRLPTKPHGPDCPPDGGDMPGENPAWFKKTCSDLALHLKADSEDQSSSSIAFAVMSKSTLLWDNGETITYSFLGGNPTQQQKVDTVAQEWTKYANVAIKKVASGGQIRITFNSNDGSWSYVGREILNVDATKATMNFGWVKGTSSTVTNEEKGTILHEFGHALGLLHEHQSPARGGTLTLNEKNVYAYYEETQGWSRALVKEQIIDVYARDDVSNYSQLDLTSIMMYFMPAEMNTQHVEVKPNYAFSELDKAYIVINYPFQTKDPKWTLAYALEVAGVTGFARESIAKEKDATVIRQKFTIWNAASRAETIGGRSRGGDPTTGRGDPDVSQDDNEDIQSDDEEDTVDDTGPARGVAEGENVLWPVNKPILFWFQQSTYRLPIVLPSRLIHRDLMRQALREWSEASRLTISEAESEDKAHVRIWLSDTVIGARRSHCMIGRRALFDTNPPHKGGNARTTLYIHLPSGSLAPGKPDRLDALRSCRHEVGHMLGLRHEHVSPVSQTVPVNEVNKDRITFYSDWDPLSIMLYPNEQLAADPTQVTGRNTVLSDKDKLFVKMLYARRMDVLAQCMLQMGLSEDAVTAVRTRATNTEGIWRKQMQEARKELATQLRLRFGPPQLAPAHGAEDPSTEDGHELTKGEFLPILIKSLKKFFNPGGNQMFTLQFPGRFLQMSQYAWDTGSAGIYGQFIKPVVVNESEFRLTDQLYDVAEVVSGPNGNSLSQAYTTVLNNLLPIFRNNGLAAQQDQIRQWLLREVKTSTWVREIIDRQHTRDTDDSVDDSEVDAGGTQTNGDGPAFAISNKLSEDGTVNRMELSNALMQEYLMAKQAWEVERDAMIEEALQLKLGTTESSAALNTLTRRLAHTTAAREAQLAARYSDAVVRGYTHNVREYVGYLDVRTSAEALQDAKDSLREAAMSSLDGSLNVYPVQMTPIDWFESLSTSFTLEDLTQDPDLIYQQIRAKSQQLDVLNSQLTALRFGSKGDPEQLRDAVTQAQENLDNAQANLALKYSSNIISVAKTCYTKDGSLDEGQLGGLVESGDIVGAVLNDLINDMQSTSAAQKALTSATRAYSQALAGYALAQATDTRQQQEQIRLQVEGITSDLNELNARFTSLNSGGRRPHSVDLTSESQVSIKDVPSFPTPDDTAGGSRWQEFVMNHQVQSDYSKSSSSSSASASAMHVNLWLFSADTSSSSSQAMSMSEAHTSTDNVTLAFRATLVTADRSGWFQPQFFKQSNTFYHVDPTVTWSKWPSGVQDATTLKGLPQKGLDSLNSQSLLPAFPVAYIICKDITIKISSAESNTASSRETMRKNAAASGGILCFSYSHSSSSSSDNSSYSFQSCSDGCVIRIPGPQILGYIMQLTDNDTTKDMPTKLPDNFFIPDADYDAATSGTGGQASGLNPGSGKDPTVTPFFQEIDGILNRANVPAATLKGIHEAIRRELNTLSEDVASRVKQG</sequence>
<dbReference type="EMBL" id="JAEVFJ010000019">
    <property type="protein sequence ID" value="KAH8099659.1"/>
    <property type="molecule type" value="Genomic_DNA"/>
</dbReference>
<dbReference type="PANTHER" id="PTHR10127:SF850">
    <property type="entry name" value="METALLOENDOPEPTIDASE"/>
    <property type="match status" value="1"/>
</dbReference>
<dbReference type="Pfam" id="PF01400">
    <property type="entry name" value="Astacin"/>
    <property type="match status" value="1"/>
</dbReference>
<dbReference type="InterPro" id="IPR001506">
    <property type="entry name" value="Peptidase_M12A"/>
</dbReference>
<protein>
    <recommendedName>
        <fullName evidence="2">Peptidase metallopeptidase domain-containing protein</fullName>
    </recommendedName>
</protein>
<feature type="region of interest" description="Disordered" evidence="1">
    <location>
        <begin position="313"/>
        <end position="357"/>
    </location>
</feature>
<feature type="compositionally biased region" description="Acidic residues" evidence="1">
    <location>
        <begin position="332"/>
        <end position="350"/>
    </location>
</feature>
<name>A0A8K0UMX2_9AGAR</name>
<dbReference type="GO" id="GO:0006508">
    <property type="term" value="P:proteolysis"/>
    <property type="evidence" value="ECO:0007669"/>
    <property type="project" value="InterPro"/>
</dbReference>
<feature type="domain" description="Peptidase metallopeptidase" evidence="2">
    <location>
        <begin position="61"/>
        <end position="198"/>
    </location>
</feature>
<feature type="region of interest" description="Disordered" evidence="1">
    <location>
        <begin position="1"/>
        <end position="27"/>
    </location>
</feature>
<dbReference type="GO" id="GO:0004222">
    <property type="term" value="F:metalloendopeptidase activity"/>
    <property type="evidence" value="ECO:0007669"/>
    <property type="project" value="InterPro"/>
</dbReference>
<dbReference type="InterPro" id="IPR006026">
    <property type="entry name" value="Peptidase_Metallo"/>
</dbReference>
<dbReference type="PANTHER" id="PTHR10127">
    <property type="entry name" value="DISCOIDIN, CUB, EGF, LAMININ , AND ZINC METALLOPROTEASE DOMAIN CONTAINING"/>
    <property type="match status" value="1"/>
</dbReference>
<comment type="caution">
    <text evidence="3">The sequence shown here is derived from an EMBL/GenBank/DDBJ whole genome shotgun (WGS) entry which is preliminary data.</text>
</comment>
<organism evidence="3 4">
    <name type="scientific">Cristinia sonorae</name>
    <dbReference type="NCBI Taxonomy" id="1940300"/>
    <lineage>
        <taxon>Eukaryota</taxon>
        <taxon>Fungi</taxon>
        <taxon>Dikarya</taxon>
        <taxon>Basidiomycota</taxon>
        <taxon>Agaricomycotina</taxon>
        <taxon>Agaricomycetes</taxon>
        <taxon>Agaricomycetidae</taxon>
        <taxon>Agaricales</taxon>
        <taxon>Pleurotineae</taxon>
        <taxon>Stephanosporaceae</taxon>
        <taxon>Cristinia</taxon>
    </lineage>
</organism>
<reference evidence="3" key="1">
    <citation type="journal article" date="2021" name="New Phytol.">
        <title>Evolutionary innovations through gain and loss of genes in the ectomycorrhizal Boletales.</title>
        <authorList>
            <person name="Wu G."/>
            <person name="Miyauchi S."/>
            <person name="Morin E."/>
            <person name="Kuo A."/>
            <person name="Drula E."/>
            <person name="Varga T."/>
            <person name="Kohler A."/>
            <person name="Feng B."/>
            <person name="Cao Y."/>
            <person name="Lipzen A."/>
            <person name="Daum C."/>
            <person name="Hundley H."/>
            <person name="Pangilinan J."/>
            <person name="Johnson J."/>
            <person name="Barry K."/>
            <person name="LaButti K."/>
            <person name="Ng V."/>
            <person name="Ahrendt S."/>
            <person name="Min B."/>
            <person name="Choi I.G."/>
            <person name="Park H."/>
            <person name="Plett J.M."/>
            <person name="Magnuson J."/>
            <person name="Spatafora J.W."/>
            <person name="Nagy L.G."/>
            <person name="Henrissat B."/>
            <person name="Grigoriev I.V."/>
            <person name="Yang Z.L."/>
            <person name="Xu J."/>
            <person name="Martin F.M."/>
        </authorList>
    </citation>
    <scope>NUCLEOTIDE SEQUENCE</scope>
    <source>
        <strain evidence="3">KKN 215</strain>
    </source>
</reference>
<evidence type="ECO:0000259" key="2">
    <source>
        <dbReference type="SMART" id="SM00235"/>
    </source>
</evidence>
<dbReference type="Proteomes" id="UP000813824">
    <property type="component" value="Unassembled WGS sequence"/>
</dbReference>
<keyword evidence="4" id="KW-1185">Reference proteome</keyword>
<gene>
    <name evidence="3" type="ORF">BXZ70DRAFT_990512</name>
</gene>
<feature type="region of interest" description="Disordered" evidence="1">
    <location>
        <begin position="771"/>
        <end position="798"/>
    </location>
</feature>